<dbReference type="InterPro" id="IPR000182">
    <property type="entry name" value="GNAT_dom"/>
</dbReference>
<dbReference type="PANTHER" id="PTHR37817">
    <property type="entry name" value="N-ACETYLTRANSFERASE EIS"/>
    <property type="match status" value="1"/>
</dbReference>
<dbReference type="SUPFAM" id="SSF55718">
    <property type="entry name" value="SCP-like"/>
    <property type="match status" value="1"/>
</dbReference>
<dbReference type="KEGG" id="pste:PSTEL_24305"/>
<evidence type="ECO:0000259" key="1">
    <source>
        <dbReference type="PROSITE" id="PS51186"/>
    </source>
</evidence>
<dbReference type="OrthoDB" id="9768284at2"/>
<feature type="domain" description="N-acetyltransferase" evidence="1">
    <location>
        <begin position="1"/>
        <end position="147"/>
    </location>
</feature>
<dbReference type="GO" id="GO:0034069">
    <property type="term" value="F:aminoglycoside N-acetyltransferase activity"/>
    <property type="evidence" value="ECO:0007669"/>
    <property type="project" value="TreeGrafter"/>
</dbReference>
<dbReference type="PANTHER" id="PTHR37817:SF1">
    <property type="entry name" value="N-ACETYLTRANSFERASE EIS"/>
    <property type="match status" value="1"/>
</dbReference>
<dbReference type="InterPro" id="IPR051554">
    <property type="entry name" value="Acetyltransferase_Eis"/>
</dbReference>
<protein>
    <submittedName>
        <fullName evidence="2">Acetyltransferase</fullName>
    </submittedName>
</protein>
<dbReference type="RefSeq" id="WP_038699079.1">
    <property type="nucleotide sequence ID" value="NZ_CP009286.1"/>
</dbReference>
<evidence type="ECO:0000313" key="3">
    <source>
        <dbReference type="Proteomes" id="UP000029507"/>
    </source>
</evidence>
<keyword evidence="2" id="KW-0808">Transferase</keyword>
<organism evidence="2 3">
    <name type="scientific">Paenibacillus stellifer</name>
    <dbReference type="NCBI Taxonomy" id="169760"/>
    <lineage>
        <taxon>Bacteria</taxon>
        <taxon>Bacillati</taxon>
        <taxon>Bacillota</taxon>
        <taxon>Bacilli</taxon>
        <taxon>Bacillales</taxon>
        <taxon>Paenibacillaceae</taxon>
        <taxon>Paenibacillus</taxon>
    </lineage>
</organism>
<gene>
    <name evidence="2" type="ORF">PSTEL_24305</name>
</gene>
<dbReference type="HOGENOM" id="CLU_050659_1_1_9"/>
<dbReference type="Pfam" id="PF13530">
    <property type="entry name" value="SCP2_2"/>
    <property type="match status" value="1"/>
</dbReference>
<dbReference type="SUPFAM" id="SSF55729">
    <property type="entry name" value="Acyl-CoA N-acyltransferases (Nat)"/>
    <property type="match status" value="1"/>
</dbReference>
<dbReference type="AlphaFoldDB" id="A0A089NA82"/>
<dbReference type="InterPro" id="IPR041380">
    <property type="entry name" value="Acetyltransf_17"/>
</dbReference>
<sequence length="390" mass="44137">MEIRQLRAEEFDASVSLSEYAFQYKMSSEAREKAKAGFKPERVWGIFEDGELAAKFTLLPLETYIQGSSVPMGGIAGVATWPENRRKGLVARLLKYALEQMNEDGRPLSFLHPFSVPFYRKFGWELYCDYKKYTIPTGKFPAKVQTEGSMVRDKGGVELLDGLYRRFASSYNGTLVRDKEWWEHSVLDESTHYVVYYTEAGEPEGYALYKISNKVLTIDEFVWLSLEARKGLWTYFGNHDSMVTEANLKLVPSDDDLPYLLPDPRIPQESYPYFMARIVNAKSFVEKLRFRADGAESSIVLSLSDPLASWNNGTWRLSVSETGQASLEPAEAEDVQHMAACGVGTLTAMLLGYKRPIDLYRAGLLEGTEGAAVWLESKVLPARTALFDFF</sequence>
<dbReference type="Pfam" id="PF17668">
    <property type="entry name" value="Acetyltransf_17"/>
    <property type="match status" value="1"/>
</dbReference>
<dbReference type="Proteomes" id="UP000029507">
    <property type="component" value="Chromosome"/>
</dbReference>
<evidence type="ECO:0000313" key="2">
    <source>
        <dbReference type="EMBL" id="AIQ65764.1"/>
    </source>
</evidence>
<dbReference type="EMBL" id="CP009286">
    <property type="protein sequence ID" value="AIQ65764.1"/>
    <property type="molecule type" value="Genomic_DNA"/>
</dbReference>
<dbReference type="InterPro" id="IPR016181">
    <property type="entry name" value="Acyl_CoA_acyltransferase"/>
</dbReference>
<proteinExistence type="predicted"/>
<dbReference type="Pfam" id="PF13527">
    <property type="entry name" value="Acetyltransf_9"/>
    <property type="match status" value="1"/>
</dbReference>
<dbReference type="PROSITE" id="PS51186">
    <property type="entry name" value="GNAT"/>
    <property type="match status" value="1"/>
</dbReference>
<dbReference type="GO" id="GO:0030649">
    <property type="term" value="P:aminoglycoside antibiotic catabolic process"/>
    <property type="evidence" value="ECO:0007669"/>
    <property type="project" value="TreeGrafter"/>
</dbReference>
<keyword evidence="3" id="KW-1185">Reference proteome</keyword>
<accession>A0A089NA82</accession>
<dbReference type="InterPro" id="IPR025559">
    <property type="entry name" value="Eis_dom"/>
</dbReference>
<dbReference type="CDD" id="cd04301">
    <property type="entry name" value="NAT_SF"/>
    <property type="match status" value="1"/>
</dbReference>
<reference evidence="2 3" key="1">
    <citation type="submission" date="2014-08" db="EMBL/GenBank/DDBJ databases">
        <title>Comparative genomics of the Paenibacillus odorifer group.</title>
        <authorList>
            <person name="den Bakker H.C."/>
            <person name="Tsai Y.-C."/>
            <person name="Martin N."/>
            <person name="Korlach J."/>
            <person name="Wiedmann M."/>
        </authorList>
    </citation>
    <scope>NUCLEOTIDE SEQUENCE [LARGE SCALE GENOMIC DNA]</scope>
    <source>
        <strain evidence="2 3">DSM 14472</strain>
    </source>
</reference>
<dbReference type="Gene3D" id="3.30.1050.10">
    <property type="entry name" value="SCP2 sterol-binding domain"/>
    <property type="match status" value="1"/>
</dbReference>
<dbReference type="Gene3D" id="3.40.630.30">
    <property type="match status" value="2"/>
</dbReference>
<name>A0A089NA82_9BACL</name>
<dbReference type="InterPro" id="IPR036527">
    <property type="entry name" value="SCP2_sterol-bd_dom_sf"/>
</dbReference>